<gene>
    <name evidence="5" type="primary">nuoH</name>
    <name evidence="7" type="ORF">Ga0061079_101127</name>
</gene>
<dbReference type="GO" id="GO:0009060">
    <property type="term" value="P:aerobic respiration"/>
    <property type="evidence" value="ECO:0007669"/>
    <property type="project" value="TreeGrafter"/>
</dbReference>
<dbReference type="AlphaFoldDB" id="A0A0X3AMQ1"/>
<evidence type="ECO:0000313" key="7">
    <source>
        <dbReference type="EMBL" id="CVK15315.1"/>
    </source>
</evidence>
<dbReference type="Pfam" id="PF00146">
    <property type="entry name" value="NADHdh"/>
    <property type="match status" value="1"/>
</dbReference>
<dbReference type="EMBL" id="FCOR01000001">
    <property type="protein sequence ID" value="CVK15315.1"/>
    <property type="molecule type" value="Genomic_DNA"/>
</dbReference>
<feature type="transmembrane region" description="Helical" evidence="5">
    <location>
        <begin position="114"/>
        <end position="136"/>
    </location>
</feature>
<feature type="transmembrane region" description="Helical" evidence="5">
    <location>
        <begin position="326"/>
        <end position="348"/>
    </location>
</feature>
<keyword evidence="2 5" id="KW-0812">Transmembrane</keyword>
<evidence type="ECO:0000313" key="8">
    <source>
        <dbReference type="Proteomes" id="UP000182761"/>
    </source>
</evidence>
<feature type="transmembrane region" description="Helical" evidence="5">
    <location>
        <begin position="288"/>
        <end position="314"/>
    </location>
</feature>
<dbReference type="Proteomes" id="UP000182761">
    <property type="component" value="Unassembled WGS sequence"/>
</dbReference>
<keyword evidence="5" id="KW-0830">Ubiquinone</keyword>
<evidence type="ECO:0000256" key="4">
    <source>
        <dbReference type="ARBA" id="ARBA00023136"/>
    </source>
</evidence>
<feature type="transmembrane region" description="Helical" evidence="5">
    <location>
        <begin position="157"/>
        <end position="179"/>
    </location>
</feature>
<accession>A0A0X3AMQ1</accession>
<keyword evidence="5" id="KW-0874">Quinone</keyword>
<feature type="transmembrane region" description="Helical" evidence="5">
    <location>
        <begin position="199"/>
        <end position="217"/>
    </location>
</feature>
<comment type="function">
    <text evidence="5">NDH-1 shuttles electrons from NADH, via FMN and iron-sulfur (Fe-S) centers, to quinones in the respiratory chain. The immediate electron acceptor for the enzyme in this species is believed to be ubiquinone. Couples the redox reaction to proton translocation (for every two electrons transferred, four hydrogen ions are translocated across the cytoplasmic membrane), and thus conserves the redox energy in a proton gradient. This subunit may bind ubiquinone.</text>
</comment>
<dbReference type="GO" id="GO:0005886">
    <property type="term" value="C:plasma membrane"/>
    <property type="evidence" value="ECO:0007669"/>
    <property type="project" value="UniProtKB-SubCell"/>
</dbReference>
<comment type="catalytic activity">
    <reaction evidence="5">
        <text>a quinone + NADH + 5 H(+)(in) = a quinol + NAD(+) + 4 H(+)(out)</text>
        <dbReference type="Rhea" id="RHEA:57888"/>
        <dbReference type="ChEBI" id="CHEBI:15378"/>
        <dbReference type="ChEBI" id="CHEBI:24646"/>
        <dbReference type="ChEBI" id="CHEBI:57540"/>
        <dbReference type="ChEBI" id="CHEBI:57945"/>
        <dbReference type="ChEBI" id="CHEBI:132124"/>
    </reaction>
</comment>
<dbReference type="InterPro" id="IPR001694">
    <property type="entry name" value="NADH_UbQ_OxRdtase_su1/FPO"/>
</dbReference>
<dbReference type="PROSITE" id="PS00668">
    <property type="entry name" value="COMPLEX1_ND1_2"/>
    <property type="match status" value="1"/>
</dbReference>
<keyword evidence="5" id="KW-1003">Cell membrane</keyword>
<comment type="subunit">
    <text evidence="5">NDH-1 is composed of 14 different subunits. Subunits NuoA, H, J, K, L, M, N constitute the membrane sector of the complex.</text>
</comment>
<evidence type="ECO:0000256" key="3">
    <source>
        <dbReference type="ARBA" id="ARBA00022989"/>
    </source>
</evidence>
<dbReference type="STRING" id="1586267.GCA_001418685_00127"/>
<keyword evidence="8" id="KW-1185">Reference proteome</keyword>
<evidence type="ECO:0000256" key="5">
    <source>
        <dbReference type="HAMAP-Rule" id="MF_01350"/>
    </source>
</evidence>
<comment type="subcellular location">
    <subcellularLocation>
        <location evidence="5 6">Cell membrane</location>
        <topology evidence="5 6">Multi-pass membrane protein</topology>
    </subcellularLocation>
    <subcellularLocation>
        <location evidence="1">Membrane</location>
        <topology evidence="1">Multi-pass membrane protein</topology>
    </subcellularLocation>
</comment>
<dbReference type="GO" id="GO:0016655">
    <property type="term" value="F:oxidoreductase activity, acting on NAD(P)H, quinone or similar compound as acceptor"/>
    <property type="evidence" value="ECO:0007669"/>
    <property type="project" value="UniProtKB-UniRule"/>
</dbReference>
<dbReference type="NCBIfam" id="NF004741">
    <property type="entry name" value="PRK06076.1-2"/>
    <property type="match status" value="1"/>
</dbReference>
<dbReference type="PANTHER" id="PTHR11432">
    <property type="entry name" value="NADH DEHYDROGENASE SUBUNIT 1"/>
    <property type="match status" value="1"/>
</dbReference>
<dbReference type="OrthoDB" id="9803734at2"/>
<dbReference type="HAMAP" id="MF_01350">
    <property type="entry name" value="NDH1_NuoH"/>
    <property type="match status" value="1"/>
</dbReference>
<dbReference type="RefSeq" id="WP_055424546.1">
    <property type="nucleotide sequence ID" value="NZ_FCOR01000001.1"/>
</dbReference>
<dbReference type="GO" id="GO:0048038">
    <property type="term" value="F:quinone binding"/>
    <property type="evidence" value="ECO:0007669"/>
    <property type="project" value="UniProtKB-KW"/>
</dbReference>
<evidence type="ECO:0000256" key="2">
    <source>
        <dbReference type="ARBA" id="ARBA00022692"/>
    </source>
</evidence>
<feature type="transmembrane region" description="Helical" evidence="5">
    <location>
        <begin position="71"/>
        <end position="94"/>
    </location>
</feature>
<comment type="similarity">
    <text evidence="5 6">Belongs to the complex I subunit 1 family.</text>
</comment>
<dbReference type="InterPro" id="IPR018086">
    <property type="entry name" value="NADH_UbQ_OxRdtase_su1_CS"/>
</dbReference>
<evidence type="ECO:0000256" key="6">
    <source>
        <dbReference type="RuleBase" id="RU000471"/>
    </source>
</evidence>
<proteinExistence type="inferred from homology"/>
<dbReference type="GO" id="GO:0003954">
    <property type="term" value="F:NADH dehydrogenase activity"/>
    <property type="evidence" value="ECO:0007669"/>
    <property type="project" value="TreeGrafter"/>
</dbReference>
<dbReference type="EC" id="7.1.1.-" evidence="5"/>
<keyword evidence="4 5" id="KW-0472">Membrane</keyword>
<protein>
    <recommendedName>
        <fullName evidence="5">NADH-quinone oxidoreductase subunit H</fullName>
        <ecNumber evidence="5">7.1.1.-</ecNumber>
    </recommendedName>
    <alternativeName>
        <fullName evidence="5">NADH dehydrogenase I subunit H</fullName>
    </alternativeName>
    <alternativeName>
        <fullName evidence="5">NDH-1 subunit H</fullName>
    </alternativeName>
</protein>
<comment type="caution">
    <text evidence="5">Lacks conserved residue(s) required for the propagation of feature annotation.</text>
</comment>
<keyword evidence="5 6" id="KW-0520">NAD</keyword>
<reference evidence="7 8" key="1">
    <citation type="submission" date="2016-01" db="EMBL/GenBank/DDBJ databases">
        <authorList>
            <person name="McClelland M."/>
            <person name="Jain A."/>
            <person name="Saraogi P."/>
            <person name="Mendelson R."/>
            <person name="Westerman R."/>
            <person name="SanMiguel P."/>
            <person name="Csonka L."/>
        </authorList>
    </citation>
    <scope>NUCLEOTIDE SEQUENCE [LARGE SCALE GENOMIC DNA]</scope>
    <source>
        <strain evidence="7 8">R-53146</strain>
    </source>
</reference>
<sequence>MWFTIVLVVILFVLCLGAAAYETLMERKVAAFLQDRIGPNRAGIFGLMQPLCDGGKLFFKEDFVPKNAEKWLFIISPGILMLIALSTGAVIPWGKSLFIAGESHLVQVANIDVGVLYIMGIVSIGVYGIMLGGWASNNKYSLLGAIRASSQMISYELAMGLSLLSIIMMTGTLDLRAMVEQQASNLYGFSFFNGMAWNVFYQPLAFILFVTCSFAELNRAPFDLAECESELIGGYHTEYGSMKFGTFLFAEYINMFISSALISTLFFGGYSFPFMNELAKNGTLGENAIGIISIVVFLIKIIFCIFCFMWVRWTLPRFRYDQLMRLGWRVMIPLSILNLLITATAVVFS</sequence>
<organism evidence="7 8">
    <name type="scientific">Apibacter mensalis</name>
    <dbReference type="NCBI Taxonomy" id="1586267"/>
    <lineage>
        <taxon>Bacteria</taxon>
        <taxon>Pseudomonadati</taxon>
        <taxon>Bacteroidota</taxon>
        <taxon>Flavobacteriia</taxon>
        <taxon>Flavobacteriales</taxon>
        <taxon>Weeksellaceae</taxon>
        <taxon>Apibacter</taxon>
    </lineage>
</organism>
<dbReference type="PANTHER" id="PTHR11432:SF3">
    <property type="entry name" value="NADH-UBIQUINONE OXIDOREDUCTASE CHAIN 1"/>
    <property type="match status" value="1"/>
</dbReference>
<evidence type="ECO:0000256" key="1">
    <source>
        <dbReference type="ARBA" id="ARBA00004141"/>
    </source>
</evidence>
<keyword evidence="3 5" id="KW-1133">Transmembrane helix</keyword>
<keyword evidence="5" id="KW-1278">Translocase</keyword>
<name>A0A0X3AMQ1_9FLAO</name>
<feature type="transmembrane region" description="Helical" evidence="5">
    <location>
        <begin position="247"/>
        <end position="268"/>
    </location>
</feature>